<dbReference type="InterPro" id="IPR027304">
    <property type="entry name" value="Trigger_fact/SurA_dom_sf"/>
</dbReference>
<sequence length="213" mass="24417">MKKRVLGLSQRMLIITVLSLIILAFTGCTLQGKEDATELSSQNEIQEVDEDVIALVNGEKVYKEKFELLYEIMEPTGIYEDLNKLKVNILKTLIGEKIEEQKIRELGITASNEEAKEAYEKALDDISFEEFIENNPHIDAEDFLNGMKPALKHDKLYKQETIIGERDLENEEIASVKQTYLNALIKEADIGVQEEYFDLISEIFEVNKLKVKN</sequence>
<name>A6TP42_ALKMQ</name>
<keyword evidence="2" id="KW-1185">Reference proteome</keyword>
<dbReference type="AlphaFoldDB" id="A6TP42"/>
<dbReference type="PROSITE" id="PS51257">
    <property type="entry name" value="PROKAR_LIPOPROTEIN"/>
    <property type="match status" value="1"/>
</dbReference>
<organism evidence="1 2">
    <name type="scientific">Alkaliphilus metalliredigens (strain QYMF)</name>
    <dbReference type="NCBI Taxonomy" id="293826"/>
    <lineage>
        <taxon>Bacteria</taxon>
        <taxon>Bacillati</taxon>
        <taxon>Bacillota</taxon>
        <taxon>Clostridia</taxon>
        <taxon>Peptostreptococcales</taxon>
        <taxon>Natronincolaceae</taxon>
        <taxon>Alkaliphilus</taxon>
    </lineage>
</organism>
<dbReference type="HOGENOM" id="CLU_1292192_0_0_9"/>
<evidence type="ECO:0000313" key="1">
    <source>
        <dbReference type="EMBL" id="ABR47960.1"/>
    </source>
</evidence>
<dbReference type="KEGG" id="amt:Amet_1789"/>
<dbReference type="Gene3D" id="1.10.4030.10">
    <property type="entry name" value="Porin chaperone SurA, peptide-binding domain"/>
    <property type="match status" value="1"/>
</dbReference>
<accession>A6TP42</accession>
<dbReference type="Proteomes" id="UP000001572">
    <property type="component" value="Chromosome"/>
</dbReference>
<proteinExistence type="predicted"/>
<dbReference type="EMBL" id="CP000724">
    <property type="protein sequence ID" value="ABR47960.1"/>
    <property type="molecule type" value="Genomic_DNA"/>
</dbReference>
<protein>
    <submittedName>
        <fullName evidence="1">Uncharacterized protein</fullName>
    </submittedName>
</protein>
<reference evidence="2" key="1">
    <citation type="journal article" date="2016" name="Genome Announc.">
        <title>Complete genome sequence of Alkaliphilus metalliredigens strain QYMF, an alkaliphilic and metal-reducing bacterium isolated from borax-contaminated leachate ponds.</title>
        <authorList>
            <person name="Hwang C."/>
            <person name="Copeland A."/>
            <person name="Lucas S."/>
            <person name="Lapidus A."/>
            <person name="Barry K."/>
            <person name="Detter J.C."/>
            <person name="Glavina Del Rio T."/>
            <person name="Hammon N."/>
            <person name="Israni S."/>
            <person name="Dalin E."/>
            <person name="Tice H."/>
            <person name="Pitluck S."/>
            <person name="Chertkov O."/>
            <person name="Brettin T."/>
            <person name="Bruce D."/>
            <person name="Han C."/>
            <person name="Schmutz J."/>
            <person name="Larimer F."/>
            <person name="Land M.L."/>
            <person name="Hauser L."/>
            <person name="Kyrpides N."/>
            <person name="Mikhailova N."/>
            <person name="Ye Q."/>
            <person name="Zhou J."/>
            <person name="Richardson P."/>
            <person name="Fields M.W."/>
        </authorList>
    </citation>
    <scope>NUCLEOTIDE SEQUENCE [LARGE SCALE GENOMIC DNA]</scope>
    <source>
        <strain evidence="2">QYMF</strain>
    </source>
</reference>
<gene>
    <name evidence="1" type="ordered locus">Amet_1789</name>
</gene>
<dbReference type="RefSeq" id="WP_012062995.1">
    <property type="nucleotide sequence ID" value="NC_009633.1"/>
</dbReference>
<evidence type="ECO:0000313" key="2">
    <source>
        <dbReference type="Proteomes" id="UP000001572"/>
    </source>
</evidence>
<dbReference type="SUPFAM" id="SSF109998">
    <property type="entry name" value="Triger factor/SurA peptide-binding domain-like"/>
    <property type="match status" value="1"/>
</dbReference>
<dbReference type="Pfam" id="PF13623">
    <property type="entry name" value="SurA_N_2"/>
    <property type="match status" value="1"/>
</dbReference>
<dbReference type="OrthoDB" id="1715663at2"/>